<evidence type="ECO:0000256" key="2">
    <source>
        <dbReference type="PROSITE-ProRule" id="PRU00708"/>
    </source>
</evidence>
<feature type="domain" description="Tetratricopeptide repeat" evidence="4">
    <location>
        <begin position="466"/>
        <end position="565"/>
    </location>
</feature>
<reference evidence="5 6" key="1">
    <citation type="submission" date="2017-04" db="EMBL/GenBank/DDBJ databases">
        <title>Draft genome sequence of Tuber borchii Vittad., a whitish edible truffle.</title>
        <authorList>
            <consortium name="DOE Joint Genome Institute"/>
            <person name="Murat C."/>
            <person name="Kuo A."/>
            <person name="Barry K.W."/>
            <person name="Clum A."/>
            <person name="Dockter R.B."/>
            <person name="Fauchery L."/>
            <person name="Iotti M."/>
            <person name="Kohler A."/>
            <person name="Labutti K."/>
            <person name="Lindquist E.A."/>
            <person name="Lipzen A."/>
            <person name="Ohm R.A."/>
            <person name="Wang M."/>
            <person name="Grigoriev I.V."/>
            <person name="Zambonelli A."/>
            <person name="Martin F.M."/>
        </authorList>
    </citation>
    <scope>NUCLEOTIDE SEQUENCE [LARGE SCALE GENOMIC DNA]</scope>
    <source>
        <strain evidence="5 6">Tbo3840</strain>
    </source>
</reference>
<dbReference type="Pfam" id="PF01535">
    <property type="entry name" value="PPR"/>
    <property type="match status" value="1"/>
</dbReference>
<evidence type="ECO:0000259" key="4">
    <source>
        <dbReference type="Pfam" id="PF24603"/>
    </source>
</evidence>
<evidence type="ECO:0000313" key="5">
    <source>
        <dbReference type="EMBL" id="PUU73515.1"/>
    </source>
</evidence>
<keyword evidence="6" id="KW-1185">Reference proteome</keyword>
<dbReference type="PANTHER" id="PTHR47934:SF6">
    <property type="entry name" value="MITOCHONDRIAL GROUP I INTRON SPLICING FACTOR CCM1-RELATED"/>
    <property type="match status" value="1"/>
</dbReference>
<evidence type="ECO:0000313" key="6">
    <source>
        <dbReference type="Proteomes" id="UP000244722"/>
    </source>
</evidence>
<dbReference type="NCBIfam" id="TIGR00756">
    <property type="entry name" value="PPR"/>
    <property type="match status" value="3"/>
</dbReference>
<evidence type="ECO:0000259" key="3">
    <source>
        <dbReference type="Pfam" id="PF17177"/>
    </source>
</evidence>
<feature type="domain" description="PROP1-like PPR" evidence="3">
    <location>
        <begin position="934"/>
        <end position="1072"/>
    </location>
</feature>
<dbReference type="Pfam" id="PF13041">
    <property type="entry name" value="PPR_2"/>
    <property type="match status" value="1"/>
</dbReference>
<dbReference type="OrthoDB" id="411857at2759"/>
<accession>A0A2T6ZDE5</accession>
<dbReference type="FunFam" id="1.25.40.10:FF:000217">
    <property type="entry name" value="Pentatricopeptide repeat domain-containing protein"/>
    <property type="match status" value="1"/>
</dbReference>
<comment type="caution">
    <text evidence="5">The sequence shown here is derived from an EMBL/GenBank/DDBJ whole genome shotgun (WGS) entry which is preliminary data.</text>
</comment>
<dbReference type="InterPro" id="IPR051114">
    <property type="entry name" value="Mito_RNA_Proc_CCM1"/>
</dbReference>
<dbReference type="InterPro" id="IPR002885">
    <property type="entry name" value="PPR_rpt"/>
</dbReference>
<dbReference type="STRING" id="42251.A0A2T6ZDE5"/>
<feature type="repeat" description="PPR" evidence="2">
    <location>
        <begin position="349"/>
        <end position="383"/>
    </location>
</feature>
<keyword evidence="1" id="KW-0677">Repeat</keyword>
<dbReference type="Pfam" id="PF17177">
    <property type="entry name" value="PPR_long"/>
    <property type="match status" value="1"/>
</dbReference>
<dbReference type="EMBL" id="NESQ01000370">
    <property type="protein sequence ID" value="PUU73515.1"/>
    <property type="molecule type" value="Genomic_DNA"/>
</dbReference>
<gene>
    <name evidence="5" type="ORF">B9Z19DRAFT_1004265</name>
</gene>
<dbReference type="InterPro" id="IPR033443">
    <property type="entry name" value="PROP1-like_PPR_dom"/>
</dbReference>
<evidence type="ECO:0000256" key="1">
    <source>
        <dbReference type="ARBA" id="ARBA00022737"/>
    </source>
</evidence>
<dbReference type="InterPro" id="IPR011990">
    <property type="entry name" value="TPR-like_helical_dom_sf"/>
</dbReference>
<protein>
    <submittedName>
        <fullName evidence="5">Uncharacterized protein</fullName>
    </submittedName>
</protein>
<dbReference type="GO" id="GO:0003729">
    <property type="term" value="F:mRNA binding"/>
    <property type="evidence" value="ECO:0007669"/>
    <property type="project" value="TreeGrafter"/>
</dbReference>
<proteinExistence type="predicted"/>
<dbReference type="GO" id="GO:0007005">
    <property type="term" value="P:mitochondrion organization"/>
    <property type="evidence" value="ECO:0007669"/>
    <property type="project" value="TreeGrafter"/>
</dbReference>
<dbReference type="GO" id="GO:0005739">
    <property type="term" value="C:mitochondrion"/>
    <property type="evidence" value="ECO:0007669"/>
    <property type="project" value="TreeGrafter"/>
</dbReference>
<dbReference type="Pfam" id="PF24603">
    <property type="entry name" value="TPR_30"/>
    <property type="match status" value="1"/>
</dbReference>
<dbReference type="PANTHER" id="PTHR47934">
    <property type="entry name" value="PENTATRICOPEPTIDE REPEAT-CONTAINING PROTEIN PET309, MITOCHONDRIAL"/>
    <property type="match status" value="1"/>
</dbReference>
<dbReference type="PROSITE" id="PS51375">
    <property type="entry name" value="PPR"/>
    <property type="match status" value="3"/>
</dbReference>
<feature type="repeat" description="PPR" evidence="2">
    <location>
        <begin position="988"/>
        <end position="1018"/>
    </location>
</feature>
<organism evidence="5 6">
    <name type="scientific">Tuber borchii</name>
    <name type="common">White truffle</name>
    <dbReference type="NCBI Taxonomy" id="42251"/>
    <lineage>
        <taxon>Eukaryota</taxon>
        <taxon>Fungi</taxon>
        <taxon>Dikarya</taxon>
        <taxon>Ascomycota</taxon>
        <taxon>Pezizomycotina</taxon>
        <taxon>Pezizomycetes</taxon>
        <taxon>Pezizales</taxon>
        <taxon>Tuberaceae</taxon>
        <taxon>Tuber</taxon>
    </lineage>
</organism>
<dbReference type="GO" id="GO:0006396">
    <property type="term" value="P:RNA processing"/>
    <property type="evidence" value="ECO:0007669"/>
    <property type="project" value="TreeGrafter"/>
</dbReference>
<name>A0A2T6ZDE5_TUBBO</name>
<sequence length="1262" mass="139599">MVFKPFTTLARQSISKHLVNGYAQSVVAATQSSYASSTVQLSRLGQQNAPARLHTAFGGANSGRAAPGKDGQGGDSLGAYYAVQSQAVDEKEEKENRKYLFSRKILWSKAQRQQQQKALLEELDLPRSRSSSLAQVEAQLPSMDVVKGAKESEEEAVFVEPAAEESEVLLSEKVAPVEEVEVEVAPSPTSSEETLVPALPEVSSITAQYNNQLRDLRTAGKYEEISALFEHMIQEGVQPSTTTYNHVLVALVQTGAGGIARVLNVYQDMLRNKVLPSTVTYSILIDYLAASSKSSLQFARQIEDDILRFGFVVPSRKRELDEIRSQKSLDMALDIFYASTEVRVERTFSEPVYSILIEACAESSREEDMLKVYTHMEMHGVSPSLDTTLSLIKGFGKAGNIRSAVETYNNYCALDTSKKPGSVDERYLVYKSLILAYMEAGDPAGALSFLEKIVSTSKDAHRSQWLAEAIIKGFLQRGDLESAKEWIVGRMTGTSEYLGLSKALIGVADLGDYELANQLYSEFMTHVRLHGINHSSTSIAQMAFLNLCVKEGKIENARAVWNDLSERILSNGPDAEAAIVYSMMLFENRLTNEALVVLKQFSEFFMEKPSSVSLALRAEYLREAFESSIDRLAAKDLLTHGVALDISGFGMRHCGCMGARASKIVLGLFGEQRILGLTLPQLDLLLQVQAGVLQQPGEPASEGMQKFEQMLTLALNAGVSLSKALKVSVDGVIAARGINEGLLAKWTAFAQAQKVWENMPMAPLTEDVVASPTLAPSEGETAIAEDNYDPYWAKTDVKVSQAIDNALEGAKTARARLMDARRMYQQTRKAGRLVRMTTLARMVGAAARAGQPEFMEEIYRNARTDAPLLVEFRSVRYVWCVLLDSMVAGHLSVGNRQQAAVYHEEMLKMGASPSANTYGLYIVSLKGSNQTYDEASEALKIFERAKAENVLPSSFLYNALIGKLAKARRVDDCLFYFAEMRALGIKPTSVTYGTMINALTRVGDEHFAEELFQEMEAMPNYKPRPAPYNSLMQFFVNTKRDRSKVMSYFNRMTSLGIEATSHTYKLLIEAYATLDPPDMPAAEGVLDLIRAKNQPVESSHHAALIHAKGCVLQDVEAAISHFKSLLHPTTSTTKPQPQLDNTIYQALFESLVANHRVQDTTLWLSDMERRGVRMTPYIANTLIHGWALEKDIEKAEGVYESLSKDENARLKREPSTYEAMTRAYLAVEDRAGALRVVNEMSGRGYPNAVMVRVMDLVRGRAE</sequence>
<dbReference type="Gene3D" id="1.25.40.10">
    <property type="entry name" value="Tetratricopeptide repeat domain"/>
    <property type="match status" value="4"/>
</dbReference>
<dbReference type="Proteomes" id="UP000244722">
    <property type="component" value="Unassembled WGS sequence"/>
</dbReference>
<dbReference type="AlphaFoldDB" id="A0A2T6ZDE5"/>
<feature type="repeat" description="PPR" evidence="2">
    <location>
        <begin position="953"/>
        <end position="987"/>
    </location>
</feature>
<dbReference type="InterPro" id="IPR057585">
    <property type="entry name" value="TPR_dom_fungi"/>
</dbReference>